<evidence type="ECO:0000256" key="1">
    <source>
        <dbReference type="SAM" id="Phobius"/>
    </source>
</evidence>
<evidence type="ECO:0000313" key="2">
    <source>
        <dbReference type="EMBL" id="RNA38739.1"/>
    </source>
</evidence>
<keyword evidence="1" id="KW-0472">Membrane</keyword>
<protein>
    <submittedName>
        <fullName evidence="2">Uncharacterized protein</fullName>
    </submittedName>
</protein>
<accession>A0A3M7SSQ5</accession>
<organism evidence="2 3">
    <name type="scientific">Brachionus plicatilis</name>
    <name type="common">Marine rotifer</name>
    <name type="synonym">Brachionus muelleri</name>
    <dbReference type="NCBI Taxonomy" id="10195"/>
    <lineage>
        <taxon>Eukaryota</taxon>
        <taxon>Metazoa</taxon>
        <taxon>Spiralia</taxon>
        <taxon>Gnathifera</taxon>
        <taxon>Rotifera</taxon>
        <taxon>Eurotatoria</taxon>
        <taxon>Monogononta</taxon>
        <taxon>Pseudotrocha</taxon>
        <taxon>Ploima</taxon>
        <taxon>Brachionidae</taxon>
        <taxon>Brachionus</taxon>
    </lineage>
</organism>
<comment type="caution">
    <text evidence="2">The sequence shown here is derived from an EMBL/GenBank/DDBJ whole genome shotgun (WGS) entry which is preliminary data.</text>
</comment>
<sequence length="72" mass="8331">MYLWVLTHKAMKVPVLLMKINNFLETMKILNHNSINLTYFIKIINFALSSIFGSILVSKTMDILYKLANTLP</sequence>
<keyword evidence="1" id="KW-1133">Transmembrane helix</keyword>
<keyword evidence="3" id="KW-1185">Reference proteome</keyword>
<dbReference type="EMBL" id="REGN01000830">
    <property type="protein sequence ID" value="RNA38739.1"/>
    <property type="molecule type" value="Genomic_DNA"/>
</dbReference>
<feature type="transmembrane region" description="Helical" evidence="1">
    <location>
        <begin position="37"/>
        <end position="57"/>
    </location>
</feature>
<gene>
    <name evidence="2" type="ORF">BpHYR1_013994</name>
</gene>
<reference evidence="2 3" key="1">
    <citation type="journal article" date="2018" name="Sci. Rep.">
        <title>Genomic signatures of local adaptation to the degree of environmental predictability in rotifers.</title>
        <authorList>
            <person name="Franch-Gras L."/>
            <person name="Hahn C."/>
            <person name="Garcia-Roger E.M."/>
            <person name="Carmona M.J."/>
            <person name="Serra M."/>
            <person name="Gomez A."/>
        </authorList>
    </citation>
    <scope>NUCLEOTIDE SEQUENCE [LARGE SCALE GENOMIC DNA]</scope>
    <source>
        <strain evidence="2">HYR1</strain>
    </source>
</reference>
<proteinExistence type="predicted"/>
<name>A0A3M7SSQ5_BRAPC</name>
<keyword evidence="1" id="KW-0812">Transmembrane</keyword>
<dbReference type="Proteomes" id="UP000276133">
    <property type="component" value="Unassembled WGS sequence"/>
</dbReference>
<dbReference type="AlphaFoldDB" id="A0A3M7SSQ5"/>
<evidence type="ECO:0000313" key="3">
    <source>
        <dbReference type="Proteomes" id="UP000276133"/>
    </source>
</evidence>